<dbReference type="CDD" id="cd14343">
    <property type="entry name" value="UBA_F100B_like"/>
    <property type="match status" value="1"/>
</dbReference>
<evidence type="ECO:0000313" key="4">
    <source>
        <dbReference type="EMBL" id="PFX30610.1"/>
    </source>
</evidence>
<evidence type="ECO:0000313" key="5">
    <source>
        <dbReference type="Proteomes" id="UP000225706"/>
    </source>
</evidence>
<proteinExistence type="inferred from homology"/>
<dbReference type="EMBL" id="LSMT01000047">
    <property type="protein sequence ID" value="PFX30610.1"/>
    <property type="molecule type" value="Genomic_DNA"/>
</dbReference>
<sequence length="100" mass="10965">MDALKEQAMINQFVMVAGCARDQAKQLLQAAHWQFETALSLFFQEVAIPSHNQHNPLVTPANTPATPPNFPDALAAFSKLQASDTSPKTQTLNANHQPVR</sequence>
<evidence type="ECO:0000256" key="1">
    <source>
        <dbReference type="ARBA" id="ARBA00006090"/>
    </source>
</evidence>
<comment type="similarity">
    <text evidence="1">Belongs to the UBALD family.</text>
</comment>
<dbReference type="Proteomes" id="UP000225706">
    <property type="component" value="Unassembled WGS sequence"/>
</dbReference>
<feature type="domain" description="UBA-like" evidence="3">
    <location>
        <begin position="4"/>
        <end position="48"/>
    </location>
</feature>
<dbReference type="AlphaFoldDB" id="A0A2B4SP05"/>
<dbReference type="InterPro" id="IPR039310">
    <property type="entry name" value="UBALD1/2"/>
</dbReference>
<accession>A0A2B4SP05</accession>
<organism evidence="4 5">
    <name type="scientific">Stylophora pistillata</name>
    <name type="common">Smooth cauliflower coral</name>
    <dbReference type="NCBI Taxonomy" id="50429"/>
    <lineage>
        <taxon>Eukaryota</taxon>
        <taxon>Metazoa</taxon>
        <taxon>Cnidaria</taxon>
        <taxon>Anthozoa</taxon>
        <taxon>Hexacorallia</taxon>
        <taxon>Scleractinia</taxon>
        <taxon>Astrocoeniina</taxon>
        <taxon>Pocilloporidae</taxon>
        <taxon>Stylophora</taxon>
    </lineage>
</organism>
<dbReference type="PANTHER" id="PTHR31993">
    <property type="entry name" value="UBA-LIKE DOMAIN-CONTAINING PROTEIN 2"/>
    <property type="match status" value="1"/>
</dbReference>
<gene>
    <name evidence="4" type="primary">Ubald1</name>
    <name evidence="4" type="ORF">AWC38_SpisGene4583</name>
</gene>
<dbReference type="SUPFAM" id="SSF46934">
    <property type="entry name" value="UBA-like"/>
    <property type="match status" value="1"/>
</dbReference>
<dbReference type="PROSITE" id="PS51257">
    <property type="entry name" value="PROKAR_LIPOPROTEIN"/>
    <property type="match status" value="1"/>
</dbReference>
<dbReference type="InterPro" id="IPR009060">
    <property type="entry name" value="UBA-like_sf"/>
</dbReference>
<dbReference type="Pfam" id="PF22566">
    <property type="entry name" value="UBA_8"/>
    <property type="match status" value="1"/>
</dbReference>
<name>A0A2B4SP05_STYPI</name>
<dbReference type="Gene3D" id="1.10.8.10">
    <property type="entry name" value="DNA helicase RuvA subunit, C-terminal domain"/>
    <property type="match status" value="1"/>
</dbReference>
<dbReference type="OrthoDB" id="6093553at2759"/>
<comment type="caution">
    <text evidence="4">The sequence shown here is derived from an EMBL/GenBank/DDBJ whole genome shotgun (WGS) entry which is preliminary data.</text>
</comment>
<feature type="region of interest" description="Disordered" evidence="2">
    <location>
        <begin position="80"/>
        <end position="100"/>
    </location>
</feature>
<protein>
    <submittedName>
        <fullName evidence="4">UBA-like domain-containing protein 1</fullName>
    </submittedName>
</protein>
<dbReference type="InterPro" id="IPR054109">
    <property type="entry name" value="UBA_8"/>
</dbReference>
<evidence type="ECO:0000256" key="2">
    <source>
        <dbReference type="SAM" id="MobiDB-lite"/>
    </source>
</evidence>
<evidence type="ECO:0000259" key="3">
    <source>
        <dbReference type="Pfam" id="PF22566"/>
    </source>
</evidence>
<keyword evidence="5" id="KW-1185">Reference proteome</keyword>
<reference evidence="5" key="1">
    <citation type="journal article" date="2017" name="bioRxiv">
        <title>Comparative analysis of the genomes of Stylophora pistillata and Acropora digitifera provides evidence for extensive differences between species of corals.</title>
        <authorList>
            <person name="Voolstra C.R."/>
            <person name="Li Y."/>
            <person name="Liew Y.J."/>
            <person name="Baumgarten S."/>
            <person name="Zoccola D."/>
            <person name="Flot J.-F."/>
            <person name="Tambutte S."/>
            <person name="Allemand D."/>
            <person name="Aranda M."/>
        </authorList>
    </citation>
    <scope>NUCLEOTIDE SEQUENCE [LARGE SCALE GENOMIC DNA]</scope>
</reference>
<dbReference type="PANTHER" id="PTHR31993:SF4">
    <property type="entry name" value="UBA-LIKE DOMAIN-CONTAINING PROTEIN"/>
    <property type="match status" value="1"/>
</dbReference>